<reference evidence="3 4" key="2">
    <citation type="journal article" date="2021" name="Microorganisms">
        <title>The Ever-Expanding Pseudomonas Genus: Description of 43 New Species and Partition of the Pseudomonas putida Group.</title>
        <authorList>
            <person name="Girard L."/>
            <person name="Lood C."/>
            <person name="Hofte M."/>
            <person name="Vandamme P."/>
            <person name="Rokni-Zadeh H."/>
            <person name="van Noort V."/>
            <person name="Lavigne R."/>
            <person name="De Mot R."/>
        </authorList>
    </citation>
    <scope>NUCLEOTIDE SEQUENCE [LARGE SCALE GENOMIC DNA]</scope>
    <source>
        <strain evidence="3 4">RW8P3</strain>
    </source>
</reference>
<gene>
    <name evidence="3" type="ORF">HU752_018035</name>
</gene>
<dbReference type="EMBL" id="CP077093">
    <property type="protein sequence ID" value="QXI25871.1"/>
    <property type="molecule type" value="Genomic_DNA"/>
</dbReference>
<evidence type="ECO:0000259" key="2">
    <source>
        <dbReference type="Pfam" id="PF20178"/>
    </source>
</evidence>
<dbReference type="Pfam" id="PF20178">
    <property type="entry name" value="ToxA_N"/>
    <property type="match status" value="1"/>
</dbReference>
<feature type="domain" description="Dermonecrotic toxin N-terminal" evidence="2">
    <location>
        <begin position="90"/>
        <end position="361"/>
    </location>
</feature>
<evidence type="ECO:0000313" key="3">
    <source>
        <dbReference type="EMBL" id="QXI25871.1"/>
    </source>
</evidence>
<evidence type="ECO:0000313" key="4">
    <source>
        <dbReference type="Proteomes" id="UP000634530"/>
    </source>
</evidence>
<name>A0A9E6TPW6_9PSED</name>
<proteinExistence type="predicted"/>
<dbReference type="Proteomes" id="UP000634530">
    <property type="component" value="Chromosome"/>
</dbReference>
<dbReference type="InterPro" id="IPR046673">
    <property type="entry name" value="ToxA_N"/>
</dbReference>
<sequence>MTATIATTGADQGAVSPVPPLNRHQAFIASRLPAPLTQPGSACLKPLASLTPTTPAWYTQADAGLRSAFESSQLARCISQHQLEGILGRITPLETFAAPLLQRAIEQEIGLEMDVRNTYFVRRMQVRRPSSLGGLFDFPAGDHRLRTWYWDVTLLAAALHNFTADEAAKPPAEGDEFITHDHNTADVWIAAYDKDRALPLAPERFAQLCRTLDLGQRYQRHLDAVLNPDDATRKAQVRQAWTTHLHNQLAEAVHLARLQEHLPDDAYRMLGQWLAGHTDVRLDGHAVKPGGLRMLGVDLSDMLFLRAESGPSPRRCVVYIPGDDLHPVRHYDSSAHFMIQLRTRLHNAQYRRFFAQFVPVREQAAFFSALKKRLDPKDRHDMWDDYRVDPDLQVGLDLVERPLRVGSQPSLQATLKDQCELKIGRMLSDARALAVPTDDEDREARMARFLGFFEATLDLLNLLVFIPGLGQVMMLAMGTRMLHEVYSGIEAWEAGETRQAWAHLLGVAMNLAFLGTAGAVLPHVDTSTFIDSLIPVSLREGVSRLWKPDLVPYRHQPRLAARSQPDELGLYDYLDDRYLLLEDQYYRLEPDGQGHYRARHAQADKLLNPYAPAFRSNEAGAWKHELDEPLGWTDERLFSRLGPEAARLDTATAQRIRHISGIDSDVLRATHHNLERAPALLSDTVTRFALDQDLGRLVQRLQNGGISSGSLDELHMELQLLTTDPVWPRTRVLRLLNASGRSLQEYPAGIDAQVPRIDVRWPELDADGLLQQVLGKLDENEIRGLLREEFGQSTTSLPARVASLRRRLAGDAVKRRTDLFDSHYRYRTAASRGEPGAAVVKQHFPSLPDRLTEELARGANAAERQRLASGRLPLRLAREAQHYLRNVRLARQYELLYLDSVNPSEAYRIVLTMLRKLPGWPSRVRLEVRDRFPTGRLLDSLGPQKAPIRKVLVRTGEQYEAHDANGQELHGPDDLYASVLHALPDAERAALGFPHVGQGAQLKQAVRALPPLPREAVARLLDLPPVAPGFKPPMRLADGRVGYPLSGRGEGLTRRDYLMRKLYPNLSLTQVEVLHDLSTLRPDEALAKLEALQTEYATQTNALQAWQREAQTNIQSFDRGRAMSEISRCWRHEIDVTQLGSDNLPLLKLKGNLGRLPALSANFDHVRALRLENLQLDDWSTLDELLGSLPKVELLEVSSPLLPHLAAPLSRQPRIRHLKLLDGYANVQGPDTQGYYRLNQGADPLFAFKISDSTWAPVTPPTGRFDATGQLVAPERLPSWTDGEIWEHYRLQGDDINTFRNRAAATGKSPAEAYPDPSVRARTRLIRDLKWAFPERTAQERAQLLKSYNLLPSQWPQLREALQDTGRMPDWAEAHKLRMQDAGNLQRFDRLQVEVVPQIRHIRNFEFDKLQLDWDFPDYYTQDFLDAFLLKIGYQRNIRDCLYRTDIPAMFRSEDRTPFELARDDTMLARESPGEERSTTEDALSASFSLSDAKSYGVGGGPGKGQLRYNSQFDRYPGRGDSDTEMESEAHDSEMEVDSDSSERHESDDERGYSPRRLRQTVSFLYMIDTRGIEVIPGQENEFFNSTGPNELFPNDDIEGEISVPPEGLPAERIWLVNSSMTRAANVKAINDAAGERDEWIEARTWDGDDNGAVYDQLIDQVAAAGGLVVTAPPNTSIFSDDVVWPHPRPSA</sequence>
<protein>
    <recommendedName>
        <fullName evidence="2">Dermonecrotic toxin N-terminal domain-containing protein</fullName>
    </recommendedName>
</protein>
<dbReference type="KEGG" id="pvw:HU752_018035"/>
<evidence type="ECO:0000256" key="1">
    <source>
        <dbReference type="SAM" id="MobiDB-lite"/>
    </source>
</evidence>
<feature type="compositionally biased region" description="Low complexity" evidence="1">
    <location>
        <begin position="1482"/>
        <end position="1495"/>
    </location>
</feature>
<organism evidence="3 4">
    <name type="scientific">Pseudomonas vanderleydeniana</name>
    <dbReference type="NCBI Taxonomy" id="2745495"/>
    <lineage>
        <taxon>Bacteria</taxon>
        <taxon>Pseudomonadati</taxon>
        <taxon>Pseudomonadota</taxon>
        <taxon>Gammaproteobacteria</taxon>
        <taxon>Pseudomonadales</taxon>
        <taxon>Pseudomonadaceae</taxon>
        <taxon>Pseudomonas</taxon>
    </lineage>
</organism>
<dbReference type="RefSeq" id="WP_186684792.1">
    <property type="nucleotide sequence ID" value="NZ_CP077093.1"/>
</dbReference>
<reference evidence="3 4" key="1">
    <citation type="journal article" date="2020" name="Microorganisms">
        <title>Reliable Identification of Environmental Pseudomonas Isolates Using the rpoD Gene.</title>
        <authorList>
            <consortium name="The Broad Institute Genome Sequencing Platform"/>
            <person name="Girard L."/>
            <person name="Lood C."/>
            <person name="Rokni-Zadeh H."/>
            <person name="van Noort V."/>
            <person name="Lavigne R."/>
            <person name="De Mot R."/>
        </authorList>
    </citation>
    <scope>NUCLEOTIDE SEQUENCE [LARGE SCALE GENOMIC DNA]</scope>
    <source>
        <strain evidence="3 4">RW8P3</strain>
    </source>
</reference>
<accession>A0A9E6TPW6</accession>
<feature type="compositionally biased region" description="Basic and acidic residues" evidence="1">
    <location>
        <begin position="1516"/>
        <end position="1534"/>
    </location>
</feature>
<keyword evidence="4" id="KW-1185">Reference proteome</keyword>
<feature type="region of interest" description="Disordered" evidence="1">
    <location>
        <begin position="1462"/>
        <end position="1555"/>
    </location>
</feature>
<feature type="compositionally biased region" description="Basic and acidic residues" evidence="1">
    <location>
        <begin position="1462"/>
        <end position="1480"/>
    </location>
</feature>
<feature type="compositionally biased region" description="Basic and acidic residues" evidence="1">
    <location>
        <begin position="1541"/>
        <end position="1553"/>
    </location>
</feature>